<evidence type="ECO:0000256" key="2">
    <source>
        <dbReference type="ARBA" id="ARBA00023157"/>
    </source>
</evidence>
<feature type="chain" id="PRO_5032681993" description="CUB domain-containing protein" evidence="6">
    <location>
        <begin position="22"/>
        <end position="1008"/>
    </location>
</feature>
<comment type="caution">
    <text evidence="3">Lacks conserved residue(s) required for the propagation of feature annotation.</text>
</comment>
<evidence type="ECO:0000256" key="1">
    <source>
        <dbReference type="ARBA" id="ARBA00022737"/>
    </source>
</evidence>
<evidence type="ECO:0000313" key="8">
    <source>
        <dbReference type="EMBL" id="CAF1485430.1"/>
    </source>
</evidence>
<evidence type="ECO:0000259" key="7">
    <source>
        <dbReference type="PROSITE" id="PS01180"/>
    </source>
</evidence>
<feature type="compositionally biased region" description="Basic residues" evidence="4">
    <location>
        <begin position="955"/>
        <end position="966"/>
    </location>
</feature>
<dbReference type="SMART" id="SM00042">
    <property type="entry name" value="CUB"/>
    <property type="match status" value="5"/>
</dbReference>
<organism evidence="8 9">
    <name type="scientific">Adineta steineri</name>
    <dbReference type="NCBI Taxonomy" id="433720"/>
    <lineage>
        <taxon>Eukaryota</taxon>
        <taxon>Metazoa</taxon>
        <taxon>Spiralia</taxon>
        <taxon>Gnathifera</taxon>
        <taxon>Rotifera</taxon>
        <taxon>Eurotatoria</taxon>
        <taxon>Bdelloidea</taxon>
        <taxon>Adinetida</taxon>
        <taxon>Adinetidae</taxon>
        <taxon>Adineta</taxon>
    </lineage>
</organism>
<feature type="region of interest" description="Disordered" evidence="4">
    <location>
        <begin position="955"/>
        <end position="975"/>
    </location>
</feature>
<dbReference type="Proteomes" id="UP000663845">
    <property type="component" value="Unassembled WGS sequence"/>
</dbReference>
<keyword evidence="2 3" id="KW-1015">Disulfide bond</keyword>
<dbReference type="InterPro" id="IPR000859">
    <property type="entry name" value="CUB_dom"/>
</dbReference>
<feature type="domain" description="CUB" evidence="7">
    <location>
        <begin position="38"/>
        <end position="162"/>
    </location>
</feature>
<feature type="domain" description="CUB" evidence="7">
    <location>
        <begin position="361"/>
        <end position="521"/>
    </location>
</feature>
<feature type="transmembrane region" description="Helical" evidence="5">
    <location>
        <begin position="912"/>
        <end position="937"/>
    </location>
</feature>
<keyword evidence="5" id="KW-0812">Transmembrane</keyword>
<keyword evidence="6" id="KW-0732">Signal</keyword>
<dbReference type="AlphaFoldDB" id="A0A815S4T5"/>
<accession>A0A815S4T5</accession>
<dbReference type="SUPFAM" id="SSF49854">
    <property type="entry name" value="Spermadhesin, CUB domain"/>
    <property type="match status" value="5"/>
</dbReference>
<feature type="signal peptide" evidence="6">
    <location>
        <begin position="1"/>
        <end position="21"/>
    </location>
</feature>
<gene>
    <name evidence="8" type="ORF">JYZ213_LOCUS42616</name>
</gene>
<keyword evidence="5" id="KW-0472">Membrane</keyword>
<proteinExistence type="predicted"/>
<keyword evidence="1" id="KW-0677">Repeat</keyword>
<dbReference type="PANTHER" id="PTHR24251">
    <property type="entry name" value="OVOCHYMASE-RELATED"/>
    <property type="match status" value="1"/>
</dbReference>
<evidence type="ECO:0000256" key="5">
    <source>
        <dbReference type="SAM" id="Phobius"/>
    </source>
</evidence>
<dbReference type="InterPro" id="IPR035914">
    <property type="entry name" value="Sperma_CUB_dom_sf"/>
</dbReference>
<dbReference type="Gene3D" id="2.60.120.290">
    <property type="entry name" value="Spermadhesin, CUB domain"/>
    <property type="match status" value="5"/>
</dbReference>
<feature type="domain" description="CUB" evidence="7">
    <location>
        <begin position="570"/>
        <end position="696"/>
    </location>
</feature>
<evidence type="ECO:0000256" key="4">
    <source>
        <dbReference type="SAM" id="MobiDB-lite"/>
    </source>
</evidence>
<protein>
    <recommendedName>
        <fullName evidence="7">CUB domain-containing protein</fullName>
    </recommendedName>
</protein>
<dbReference type="Pfam" id="PF00431">
    <property type="entry name" value="CUB"/>
    <property type="match status" value="4"/>
</dbReference>
<feature type="domain" description="CUB" evidence="7">
    <location>
        <begin position="176"/>
        <end position="338"/>
    </location>
</feature>
<keyword evidence="5" id="KW-1133">Transmembrane helix</keyword>
<feature type="domain" description="CUB" evidence="7">
    <location>
        <begin position="707"/>
        <end position="829"/>
    </location>
</feature>
<reference evidence="8" key="1">
    <citation type="submission" date="2021-02" db="EMBL/GenBank/DDBJ databases">
        <authorList>
            <person name="Nowell W R."/>
        </authorList>
    </citation>
    <scope>NUCLEOTIDE SEQUENCE</scope>
</reference>
<dbReference type="PROSITE" id="PS01180">
    <property type="entry name" value="CUB"/>
    <property type="match status" value="5"/>
</dbReference>
<dbReference type="EMBL" id="CAJNOG010002025">
    <property type="protein sequence ID" value="CAF1485430.1"/>
    <property type="molecule type" value="Genomic_DNA"/>
</dbReference>
<evidence type="ECO:0000256" key="6">
    <source>
        <dbReference type="SAM" id="SignalP"/>
    </source>
</evidence>
<evidence type="ECO:0000256" key="3">
    <source>
        <dbReference type="PROSITE-ProRule" id="PRU00059"/>
    </source>
</evidence>
<comment type="caution">
    <text evidence="8">The sequence shown here is derived from an EMBL/GenBank/DDBJ whole genome shotgun (WGS) entry which is preliminary data.</text>
</comment>
<name>A0A815S4T5_9BILA</name>
<evidence type="ECO:0000313" key="9">
    <source>
        <dbReference type="Proteomes" id="UP000663845"/>
    </source>
</evidence>
<dbReference type="CDD" id="cd00041">
    <property type="entry name" value="CUB"/>
    <property type="match status" value="2"/>
</dbReference>
<dbReference type="PANTHER" id="PTHR24251:SF28">
    <property type="entry name" value="NEUROPILIN AND TOLLOID-LIKE, ISOFORM B"/>
    <property type="match status" value="1"/>
</dbReference>
<feature type="disulfide bond" evidence="3">
    <location>
        <begin position="771"/>
        <end position="788"/>
    </location>
</feature>
<sequence>MDSSSTIILICLMLLKWQAYGQEDSSHLSLTNVETQFLTFDMAQYGPDGGVFSSPNFPNYYPQNTILFYQFTASPNYRVQIEIDSFHIRGVTPQCTHDYLDVFINVTSFDFAHNTINDQLLHRYCGRNKPPLLVSFTNLLLLGFFTEDTQTERGFNGSFRFIPAQPYRNNLKREPCDYIFNSSISKRGEFFSSTYPGTYLPWQFCNYSFIGLPSERIHIRFRDLIIFKTPNTQHCAVDLIKLYDNTLDPPELRRFLSSFRHVNNQEHHVVSEQIDQHHITDLCGTYTLPLDVYSTSNHLLLYFIATHYAELTDDEQSQVNDFSGPLWRKGFYAEYEFLSSLTKLDFVTKNKSNQYLSGTECDQTIKSFGQGHGKLQSPNWPQPYKPQTSCTTYLLGLDDRYTLENVEIEFDHFDIDCSLASLVIYNASRIYDYRLRTRPQSVSSSSVSTTVKKSSLFSNYYRQELDFKANLSFCGHFKPEGRFVSQNALLKLSFIPNDRSGNNVLPSIITGGKFQASYKFVKSYHQVSADEYDGINPTICNLSYYQSRTLYGKFEPPRSSENDYFANSNCTFNFYPLNDNSRKFEPPRSSENDYFANSNCTFNFYPLNDNSRLLIWYDYFNIADDDLIQCSSDNLTYTYNLYSSSSVYLHPFIYCGYRNFPSPFLTIRSTEHFHVHFRSNDDSEAGLGFEGRYQFLNQSSQYFSSFCRSPFDSVVYINETIEPSGNISSNGYPENIICEWSYVTTRGYQFMLELNILQIEGSKTKDPPQGCQSSILRIYSEGRIDELCGQQETIYYFVTDSNWFTIQFISLNRQTKEALRGFLLYWTVIQTKMNITNNQCLLSDEYFYCKKTSNSTISNFCIHKSLLCDDHVHCQPLSNDDEHPSNCFLSTPTRSKYSLPMSSSSSFLQQHLILIIIIFVLCITMLCIALILIFLLIKMKRRQQDINLPKQIKINKQKQHRRRQKQRQNQQDNLSLRKKSVQTYLDDDEDNNHDLISINMMEQAVTTV</sequence>